<evidence type="ECO:0000256" key="1">
    <source>
        <dbReference type="ARBA" id="ARBA00004167"/>
    </source>
</evidence>
<keyword evidence="3" id="KW-0732">Signal</keyword>
<reference evidence="10 11" key="1">
    <citation type="submission" date="2024-06" db="EMBL/GenBank/DDBJ databases">
        <title>Complete genome of Phlyctema vagabunda strain 19-DSS-EL-015.</title>
        <authorList>
            <person name="Fiorenzani C."/>
        </authorList>
    </citation>
    <scope>NUCLEOTIDE SEQUENCE [LARGE SCALE GENOMIC DNA]</scope>
    <source>
        <strain evidence="10 11">19-DSS-EL-015</strain>
    </source>
</reference>
<evidence type="ECO:0000313" key="10">
    <source>
        <dbReference type="EMBL" id="KAL3418810.1"/>
    </source>
</evidence>
<dbReference type="InterPro" id="IPR051836">
    <property type="entry name" value="Kremen_rcpt"/>
</dbReference>
<evidence type="ECO:0000256" key="3">
    <source>
        <dbReference type="ARBA" id="ARBA00022729"/>
    </source>
</evidence>
<dbReference type="PROSITE" id="PS51212">
    <property type="entry name" value="WSC"/>
    <property type="match status" value="1"/>
</dbReference>
<evidence type="ECO:0000256" key="5">
    <source>
        <dbReference type="ARBA" id="ARBA00023136"/>
    </source>
</evidence>
<accession>A0ABR4P697</accession>
<evidence type="ECO:0000256" key="2">
    <source>
        <dbReference type="ARBA" id="ARBA00022692"/>
    </source>
</evidence>
<evidence type="ECO:0000256" key="7">
    <source>
        <dbReference type="SAM" id="MobiDB-lite"/>
    </source>
</evidence>
<feature type="compositionally biased region" description="Low complexity" evidence="7">
    <location>
        <begin position="183"/>
        <end position="204"/>
    </location>
</feature>
<evidence type="ECO:0000256" key="6">
    <source>
        <dbReference type="ARBA" id="ARBA00023180"/>
    </source>
</evidence>
<proteinExistence type="predicted"/>
<feature type="domain" description="WSC" evidence="9">
    <location>
        <begin position="55"/>
        <end position="166"/>
    </location>
</feature>
<keyword evidence="6" id="KW-0325">Glycoprotein</keyword>
<name>A0ABR4P697_9HELO</name>
<dbReference type="InterPro" id="IPR002889">
    <property type="entry name" value="WSC_carb-bd"/>
</dbReference>
<feature type="region of interest" description="Disordered" evidence="7">
    <location>
        <begin position="183"/>
        <end position="244"/>
    </location>
</feature>
<keyword evidence="5 8" id="KW-0472">Membrane</keyword>
<comment type="caution">
    <text evidence="10">The sequence shown here is derived from an EMBL/GenBank/DDBJ whole genome shotgun (WGS) entry which is preliminary data.</text>
</comment>
<feature type="region of interest" description="Disordered" evidence="7">
    <location>
        <begin position="407"/>
        <end position="456"/>
    </location>
</feature>
<keyword evidence="4 8" id="KW-1133">Transmembrane helix</keyword>
<evidence type="ECO:0000259" key="9">
    <source>
        <dbReference type="PROSITE" id="PS51212"/>
    </source>
</evidence>
<sequence length="456" mass="47166">MACKGSTTCDIALTINVLDGSTLTEITSAATSTSTPLTDQDQLLVPTTLSSGNGRYLLRGCYNEIPPGTSGLALGQDGSFYSPIFPSADDYLTVNRCLEGCGAGIAPNKALGYKYAALENGRECYCGMTISSLSVPSLEIFCSSPCIGDSAISCGGPGYLALYELEVADSSISIADIPTDTATSTAAEVSTTEVPTPESPSSSPLSNVQLTSTITSSSESSSTAASKSSTAPTLQTGGSSPDGLSRKAQIGLAVGIAVPVACLGLLTLLLIWWRRKRTQRRRGDSMTLAGSAVVPVVGAGKRSSATSDNEKSTDESTTSPSKLSSDLVRGGTVKGTIVRGKFTADPEDRKRDTLEAWKSGEVPSIIVTLATDSDGDSFEERLRQDRGFDDDPDLWSLDDEPARCAYESAGGQDQTAEAGGGGVRMAEDPDTMAADEGSPGVNTSANAEKHVIGRAV</sequence>
<comment type="subcellular location">
    <subcellularLocation>
        <location evidence="1">Membrane</location>
        <topology evidence="1">Single-pass membrane protein</topology>
    </subcellularLocation>
</comment>
<feature type="compositionally biased region" description="Polar residues" evidence="7">
    <location>
        <begin position="315"/>
        <end position="324"/>
    </location>
</feature>
<dbReference type="SMART" id="SM00321">
    <property type="entry name" value="WSC"/>
    <property type="match status" value="1"/>
</dbReference>
<keyword evidence="2 8" id="KW-0812">Transmembrane</keyword>
<evidence type="ECO:0000256" key="8">
    <source>
        <dbReference type="SAM" id="Phobius"/>
    </source>
</evidence>
<feature type="compositionally biased region" description="Low complexity" evidence="7">
    <location>
        <begin position="211"/>
        <end position="233"/>
    </location>
</feature>
<evidence type="ECO:0000313" key="11">
    <source>
        <dbReference type="Proteomes" id="UP001629113"/>
    </source>
</evidence>
<dbReference type="PANTHER" id="PTHR24269:SF16">
    <property type="entry name" value="PROTEIN SLG1"/>
    <property type="match status" value="1"/>
</dbReference>
<feature type="region of interest" description="Disordered" evidence="7">
    <location>
        <begin position="299"/>
        <end position="329"/>
    </location>
</feature>
<organism evidence="10 11">
    <name type="scientific">Phlyctema vagabunda</name>
    <dbReference type="NCBI Taxonomy" id="108571"/>
    <lineage>
        <taxon>Eukaryota</taxon>
        <taxon>Fungi</taxon>
        <taxon>Dikarya</taxon>
        <taxon>Ascomycota</taxon>
        <taxon>Pezizomycotina</taxon>
        <taxon>Leotiomycetes</taxon>
        <taxon>Helotiales</taxon>
        <taxon>Dermateaceae</taxon>
        <taxon>Phlyctema</taxon>
    </lineage>
</organism>
<gene>
    <name evidence="10" type="ORF">PVAG01_09031</name>
</gene>
<dbReference type="Proteomes" id="UP001629113">
    <property type="component" value="Unassembled WGS sequence"/>
</dbReference>
<protein>
    <submittedName>
        <fullName evidence="10">WSC domain-containing protein</fullName>
    </submittedName>
</protein>
<dbReference type="Pfam" id="PF01822">
    <property type="entry name" value="WSC"/>
    <property type="match status" value="1"/>
</dbReference>
<keyword evidence="11" id="KW-1185">Reference proteome</keyword>
<dbReference type="EMBL" id="JBFCZG010000008">
    <property type="protein sequence ID" value="KAL3418810.1"/>
    <property type="molecule type" value="Genomic_DNA"/>
</dbReference>
<feature type="transmembrane region" description="Helical" evidence="8">
    <location>
        <begin position="250"/>
        <end position="273"/>
    </location>
</feature>
<dbReference type="PANTHER" id="PTHR24269">
    <property type="entry name" value="KREMEN PROTEIN"/>
    <property type="match status" value="1"/>
</dbReference>
<feature type="compositionally biased region" description="Basic and acidic residues" evidence="7">
    <location>
        <begin position="447"/>
        <end position="456"/>
    </location>
</feature>
<evidence type="ECO:0000256" key="4">
    <source>
        <dbReference type="ARBA" id="ARBA00022989"/>
    </source>
</evidence>